<evidence type="ECO:0000313" key="1">
    <source>
        <dbReference type="EMBL" id="RZS92774.1"/>
    </source>
</evidence>
<accession>A0A4Q7NZK1</accession>
<evidence type="ECO:0000313" key="2">
    <source>
        <dbReference type="Proteomes" id="UP000292927"/>
    </source>
</evidence>
<sequence length="71" mass="8448">MTIQTYQLAGSGLICIHTRSVNSAFYRLMSYLKKHQLRSCRRRRTGIEYLEESRTVCVDQYTFSAVRRHFL</sequence>
<dbReference type="Proteomes" id="UP000292927">
    <property type="component" value="Unassembled WGS sequence"/>
</dbReference>
<gene>
    <name evidence="1" type="ORF">EV209_2843</name>
</gene>
<dbReference type="AlphaFoldDB" id="A0A4Q7NZK1"/>
<organism evidence="1 2">
    <name type="scientific">Cuneatibacter caecimuris</name>
    <dbReference type="NCBI Taxonomy" id="1796618"/>
    <lineage>
        <taxon>Bacteria</taxon>
        <taxon>Bacillati</taxon>
        <taxon>Bacillota</taxon>
        <taxon>Clostridia</taxon>
        <taxon>Lachnospirales</taxon>
        <taxon>Lachnospiraceae</taxon>
        <taxon>Cuneatibacter</taxon>
    </lineage>
</organism>
<dbReference type="RefSeq" id="WP_130436095.1">
    <property type="nucleotide sequence ID" value="NZ_SGXF01000007.1"/>
</dbReference>
<proteinExistence type="predicted"/>
<dbReference type="EMBL" id="SGXF01000007">
    <property type="protein sequence ID" value="RZS92774.1"/>
    <property type="molecule type" value="Genomic_DNA"/>
</dbReference>
<name>A0A4Q7NZK1_9FIRM</name>
<keyword evidence="2" id="KW-1185">Reference proteome</keyword>
<protein>
    <submittedName>
        <fullName evidence="1">Uncharacterized protein</fullName>
    </submittedName>
</protein>
<reference evidence="1 2" key="1">
    <citation type="submission" date="2019-02" db="EMBL/GenBank/DDBJ databases">
        <title>Genomic Encyclopedia of Type Strains, Phase IV (KMG-IV): sequencing the most valuable type-strain genomes for metagenomic binning, comparative biology and taxonomic classification.</title>
        <authorList>
            <person name="Goeker M."/>
        </authorList>
    </citation>
    <scope>NUCLEOTIDE SEQUENCE [LARGE SCALE GENOMIC DNA]</scope>
    <source>
        <strain evidence="1 2">DSM 29486</strain>
    </source>
</reference>
<comment type="caution">
    <text evidence="1">The sequence shown here is derived from an EMBL/GenBank/DDBJ whole genome shotgun (WGS) entry which is preliminary data.</text>
</comment>